<dbReference type="Proteomes" id="UP001176941">
    <property type="component" value="Chromosome 14"/>
</dbReference>
<evidence type="ECO:0000313" key="3">
    <source>
        <dbReference type="Proteomes" id="UP001176941"/>
    </source>
</evidence>
<gene>
    <name evidence="2" type="ORF">MRATA1EN1_LOCUS5294</name>
</gene>
<sequence length="135" mass="14226">MPVRTCGCNLPGREMPPKALAERSRVQRITLGAVFSGRAVLLLVCAIVSTLGVLLCPFSRATGLGDCRAKSAGKRRARLAPPARCWLLSLGHLAEARPSCCGQRHPLETAAPGGSPKLKLGLAHRGGRAVIRPDT</sequence>
<proteinExistence type="predicted"/>
<keyword evidence="3" id="KW-1185">Reference proteome</keyword>
<reference evidence="2" key="1">
    <citation type="submission" date="2023-04" db="EMBL/GenBank/DDBJ databases">
        <authorList>
            <consortium name="ELIXIR-Norway"/>
        </authorList>
    </citation>
    <scope>NUCLEOTIDE SEQUENCE [LARGE SCALE GENOMIC DNA]</scope>
</reference>
<dbReference type="EMBL" id="OX459950">
    <property type="protein sequence ID" value="CAI9156332.1"/>
    <property type="molecule type" value="Genomic_DNA"/>
</dbReference>
<accession>A0ABN8Y427</accession>
<protein>
    <submittedName>
        <fullName evidence="2">Uncharacterized protein</fullName>
    </submittedName>
</protein>
<name>A0ABN8Y427_RANTA</name>
<keyword evidence="1" id="KW-1133">Transmembrane helix</keyword>
<evidence type="ECO:0000313" key="2">
    <source>
        <dbReference type="EMBL" id="CAI9156332.1"/>
    </source>
</evidence>
<feature type="transmembrane region" description="Helical" evidence="1">
    <location>
        <begin position="39"/>
        <end position="58"/>
    </location>
</feature>
<evidence type="ECO:0000256" key="1">
    <source>
        <dbReference type="SAM" id="Phobius"/>
    </source>
</evidence>
<keyword evidence="1" id="KW-0472">Membrane</keyword>
<keyword evidence="1" id="KW-0812">Transmembrane</keyword>
<organism evidence="2 3">
    <name type="scientific">Rangifer tarandus platyrhynchus</name>
    <name type="common">Svalbard reindeer</name>
    <dbReference type="NCBI Taxonomy" id="3082113"/>
    <lineage>
        <taxon>Eukaryota</taxon>
        <taxon>Metazoa</taxon>
        <taxon>Chordata</taxon>
        <taxon>Craniata</taxon>
        <taxon>Vertebrata</taxon>
        <taxon>Euteleostomi</taxon>
        <taxon>Mammalia</taxon>
        <taxon>Eutheria</taxon>
        <taxon>Laurasiatheria</taxon>
        <taxon>Artiodactyla</taxon>
        <taxon>Ruminantia</taxon>
        <taxon>Pecora</taxon>
        <taxon>Cervidae</taxon>
        <taxon>Odocoileinae</taxon>
        <taxon>Rangifer</taxon>
    </lineage>
</organism>